<comment type="caution">
    <text evidence="3">The sequence shown here is derived from an EMBL/GenBank/DDBJ whole genome shotgun (WGS) entry which is preliminary data.</text>
</comment>
<proteinExistence type="predicted"/>
<evidence type="ECO:0000256" key="1">
    <source>
        <dbReference type="SAM" id="MobiDB-lite"/>
    </source>
</evidence>
<protein>
    <submittedName>
        <fullName evidence="3">Uncharacterized protein</fullName>
    </submittedName>
</protein>
<dbReference type="PANTHER" id="PTHR36804">
    <property type="entry name" value="OSJNBA0013K16.11 PROTEIN"/>
    <property type="match status" value="1"/>
</dbReference>
<accession>A0AAV9E054</accession>
<keyword evidence="2" id="KW-1133">Transmembrane helix</keyword>
<feature type="transmembrane region" description="Helical" evidence="2">
    <location>
        <begin position="104"/>
        <end position="126"/>
    </location>
</feature>
<reference evidence="3" key="1">
    <citation type="journal article" date="2023" name="Nat. Commun.">
        <title>Diploid and tetraploid genomes of Acorus and the evolution of monocots.</title>
        <authorList>
            <person name="Ma L."/>
            <person name="Liu K.W."/>
            <person name="Li Z."/>
            <person name="Hsiao Y.Y."/>
            <person name="Qi Y."/>
            <person name="Fu T."/>
            <person name="Tang G.D."/>
            <person name="Zhang D."/>
            <person name="Sun W.H."/>
            <person name="Liu D.K."/>
            <person name="Li Y."/>
            <person name="Chen G.Z."/>
            <person name="Liu X.D."/>
            <person name="Liao X.Y."/>
            <person name="Jiang Y.T."/>
            <person name="Yu X."/>
            <person name="Hao Y."/>
            <person name="Huang J."/>
            <person name="Zhao X.W."/>
            <person name="Ke S."/>
            <person name="Chen Y.Y."/>
            <person name="Wu W.L."/>
            <person name="Hsu J.L."/>
            <person name="Lin Y.F."/>
            <person name="Huang M.D."/>
            <person name="Li C.Y."/>
            <person name="Huang L."/>
            <person name="Wang Z.W."/>
            <person name="Zhao X."/>
            <person name="Zhong W.Y."/>
            <person name="Peng D.H."/>
            <person name="Ahmad S."/>
            <person name="Lan S."/>
            <person name="Zhang J.S."/>
            <person name="Tsai W.C."/>
            <person name="Van de Peer Y."/>
            <person name="Liu Z.J."/>
        </authorList>
    </citation>
    <scope>NUCLEOTIDE SEQUENCE</scope>
    <source>
        <strain evidence="3">CP</strain>
    </source>
</reference>
<gene>
    <name evidence="3" type="ORF">QJS10_CPA10g01417</name>
</gene>
<keyword evidence="2" id="KW-0472">Membrane</keyword>
<reference evidence="3" key="2">
    <citation type="submission" date="2023-06" db="EMBL/GenBank/DDBJ databases">
        <authorList>
            <person name="Ma L."/>
            <person name="Liu K.-W."/>
            <person name="Li Z."/>
            <person name="Hsiao Y.-Y."/>
            <person name="Qi Y."/>
            <person name="Fu T."/>
            <person name="Tang G."/>
            <person name="Zhang D."/>
            <person name="Sun W.-H."/>
            <person name="Liu D.-K."/>
            <person name="Li Y."/>
            <person name="Chen G.-Z."/>
            <person name="Liu X.-D."/>
            <person name="Liao X.-Y."/>
            <person name="Jiang Y.-T."/>
            <person name="Yu X."/>
            <person name="Hao Y."/>
            <person name="Huang J."/>
            <person name="Zhao X.-W."/>
            <person name="Ke S."/>
            <person name="Chen Y.-Y."/>
            <person name="Wu W.-L."/>
            <person name="Hsu J.-L."/>
            <person name="Lin Y.-F."/>
            <person name="Huang M.-D."/>
            <person name="Li C.-Y."/>
            <person name="Huang L."/>
            <person name="Wang Z.-W."/>
            <person name="Zhao X."/>
            <person name="Zhong W.-Y."/>
            <person name="Peng D.-H."/>
            <person name="Ahmad S."/>
            <person name="Lan S."/>
            <person name="Zhang J.-S."/>
            <person name="Tsai W.-C."/>
            <person name="Van De Peer Y."/>
            <person name="Liu Z.-J."/>
        </authorList>
    </citation>
    <scope>NUCLEOTIDE SEQUENCE</scope>
    <source>
        <strain evidence="3">CP</strain>
        <tissue evidence="3">Leaves</tissue>
    </source>
</reference>
<keyword evidence="4" id="KW-1185">Reference proteome</keyword>
<evidence type="ECO:0000313" key="4">
    <source>
        <dbReference type="Proteomes" id="UP001180020"/>
    </source>
</evidence>
<dbReference type="PANTHER" id="PTHR36804:SF1">
    <property type="entry name" value="OS04G0585600 PROTEIN"/>
    <property type="match status" value="1"/>
</dbReference>
<dbReference type="EMBL" id="JAUJYO010000010">
    <property type="protein sequence ID" value="KAK1306754.1"/>
    <property type="molecule type" value="Genomic_DNA"/>
</dbReference>
<sequence>MITLITPFPRLLSPSSLSINPSHRLFLDFNNKNFQNKKQQQPLPETRRKRRDEVGVCKAGLAQDAPFAAAIGASILNSLVFPAPDGPDDEAESGGAVDATDARFVVMGVISFIPYFNWLGWVFAWLDSGRRRYLVYSIVYLAPYLRTKLSISPEDSWLPISSILLCIIHVQLEASIRNGDIEGIPLFDEVLKFLSAKKKESHFQGHQRTLRKGKNKEHTGLPPSQDDSRNKLQDWGIHRKPSEKVNEEDGNTHGERKQ</sequence>
<keyword evidence="2" id="KW-0812">Transmembrane</keyword>
<organism evidence="3 4">
    <name type="scientific">Acorus calamus</name>
    <name type="common">Sweet flag</name>
    <dbReference type="NCBI Taxonomy" id="4465"/>
    <lineage>
        <taxon>Eukaryota</taxon>
        <taxon>Viridiplantae</taxon>
        <taxon>Streptophyta</taxon>
        <taxon>Embryophyta</taxon>
        <taxon>Tracheophyta</taxon>
        <taxon>Spermatophyta</taxon>
        <taxon>Magnoliopsida</taxon>
        <taxon>Liliopsida</taxon>
        <taxon>Acoraceae</taxon>
        <taxon>Acorus</taxon>
    </lineage>
</organism>
<evidence type="ECO:0000313" key="3">
    <source>
        <dbReference type="EMBL" id="KAK1306754.1"/>
    </source>
</evidence>
<evidence type="ECO:0000256" key="2">
    <source>
        <dbReference type="SAM" id="Phobius"/>
    </source>
</evidence>
<name>A0AAV9E054_ACOCL</name>
<feature type="region of interest" description="Disordered" evidence="1">
    <location>
        <begin position="202"/>
        <end position="258"/>
    </location>
</feature>
<feature type="compositionally biased region" description="Basic and acidic residues" evidence="1">
    <location>
        <begin position="226"/>
        <end position="258"/>
    </location>
</feature>
<dbReference type="AlphaFoldDB" id="A0AAV9E054"/>
<dbReference type="Proteomes" id="UP001180020">
    <property type="component" value="Unassembled WGS sequence"/>
</dbReference>